<feature type="region of interest" description="Disordered" evidence="1">
    <location>
        <begin position="107"/>
        <end position="133"/>
    </location>
</feature>
<dbReference type="OrthoDB" id="529448at2"/>
<dbReference type="RefSeq" id="WP_103883684.1">
    <property type="nucleotide sequence ID" value="NZ_FNVU01000001.1"/>
</dbReference>
<name>A0A1H5SUC9_9ACTN</name>
<evidence type="ECO:0000313" key="2">
    <source>
        <dbReference type="EMBL" id="SEF54064.1"/>
    </source>
</evidence>
<dbReference type="Proteomes" id="UP000236754">
    <property type="component" value="Unassembled WGS sequence"/>
</dbReference>
<proteinExistence type="predicted"/>
<dbReference type="AlphaFoldDB" id="A0A1H5SUC9"/>
<keyword evidence="3" id="KW-1185">Reference proteome</keyword>
<evidence type="ECO:0000313" key="3">
    <source>
        <dbReference type="Proteomes" id="UP000236754"/>
    </source>
</evidence>
<protein>
    <submittedName>
        <fullName evidence="2">Uncharacterized protein</fullName>
    </submittedName>
</protein>
<dbReference type="EMBL" id="FNVU01000001">
    <property type="protein sequence ID" value="SEF54064.1"/>
    <property type="molecule type" value="Genomic_DNA"/>
</dbReference>
<reference evidence="2 3" key="1">
    <citation type="submission" date="2016-10" db="EMBL/GenBank/DDBJ databases">
        <authorList>
            <person name="de Groot N.N."/>
        </authorList>
    </citation>
    <scope>NUCLEOTIDE SEQUENCE [LARGE SCALE GENOMIC DNA]</scope>
    <source>
        <strain evidence="2 3">CGMCC 4.2023</strain>
    </source>
</reference>
<gene>
    <name evidence="2" type="ORF">SAMN05216223_101277</name>
</gene>
<sequence length="133" mass="13896">MAVTRQDADGLARACQDLDDIRAVCVDAYGDDGAVRRLLAAVADRRDLPAPLHDLDAALVRAGDALGLLAPGSRGLLLREAAVGLHAADLARHLGLDVTGLLSPETGNELTQHLFTEPEPPTPPLPGSRTGRP</sequence>
<organism evidence="2 3">
    <name type="scientific">Actinacidiphila yanglinensis</name>
    <dbReference type="NCBI Taxonomy" id="310779"/>
    <lineage>
        <taxon>Bacteria</taxon>
        <taxon>Bacillati</taxon>
        <taxon>Actinomycetota</taxon>
        <taxon>Actinomycetes</taxon>
        <taxon>Kitasatosporales</taxon>
        <taxon>Streptomycetaceae</taxon>
        <taxon>Actinacidiphila</taxon>
    </lineage>
</organism>
<accession>A0A1H5SUC9</accession>
<evidence type="ECO:0000256" key="1">
    <source>
        <dbReference type="SAM" id="MobiDB-lite"/>
    </source>
</evidence>